<evidence type="ECO:0000313" key="2">
    <source>
        <dbReference type="Proteomes" id="UP000276133"/>
    </source>
</evidence>
<reference evidence="1 2" key="1">
    <citation type="journal article" date="2018" name="Sci. Rep.">
        <title>Genomic signatures of local adaptation to the degree of environmental predictability in rotifers.</title>
        <authorList>
            <person name="Franch-Gras L."/>
            <person name="Hahn C."/>
            <person name="Garcia-Roger E.M."/>
            <person name="Carmona M.J."/>
            <person name="Serra M."/>
            <person name="Gomez A."/>
        </authorList>
    </citation>
    <scope>NUCLEOTIDE SEQUENCE [LARGE SCALE GENOMIC DNA]</scope>
    <source>
        <strain evidence="1">HYR1</strain>
    </source>
</reference>
<comment type="caution">
    <text evidence="1">The sequence shown here is derived from an EMBL/GenBank/DDBJ whole genome shotgun (WGS) entry which is preliminary data.</text>
</comment>
<protein>
    <submittedName>
        <fullName evidence="1">Uncharacterized protein</fullName>
    </submittedName>
</protein>
<accession>A0A3M7PAZ0</accession>
<dbReference type="AlphaFoldDB" id="A0A3M7PAZ0"/>
<proteinExistence type="predicted"/>
<sequence length="66" mass="7866">MNITERIFLSNKIKLFFEKQNVKFFIKKRRHCDHFCLVSLIKGKWGGIFGPAENDKQIRMHMGKVL</sequence>
<evidence type="ECO:0000313" key="1">
    <source>
        <dbReference type="EMBL" id="RMZ96218.1"/>
    </source>
</evidence>
<organism evidence="1 2">
    <name type="scientific">Brachionus plicatilis</name>
    <name type="common">Marine rotifer</name>
    <name type="synonym">Brachionus muelleri</name>
    <dbReference type="NCBI Taxonomy" id="10195"/>
    <lineage>
        <taxon>Eukaryota</taxon>
        <taxon>Metazoa</taxon>
        <taxon>Spiralia</taxon>
        <taxon>Gnathifera</taxon>
        <taxon>Rotifera</taxon>
        <taxon>Eurotatoria</taxon>
        <taxon>Monogononta</taxon>
        <taxon>Pseudotrocha</taxon>
        <taxon>Ploima</taxon>
        <taxon>Brachionidae</taxon>
        <taxon>Brachionus</taxon>
    </lineage>
</organism>
<dbReference type="Proteomes" id="UP000276133">
    <property type="component" value="Unassembled WGS sequence"/>
</dbReference>
<name>A0A3M7PAZ0_BRAPC</name>
<dbReference type="EMBL" id="REGN01012295">
    <property type="protein sequence ID" value="RMZ96218.1"/>
    <property type="molecule type" value="Genomic_DNA"/>
</dbReference>
<keyword evidence="2" id="KW-1185">Reference proteome</keyword>
<gene>
    <name evidence="1" type="ORF">BpHYR1_015995</name>
</gene>